<dbReference type="RefSeq" id="WP_078807481.1">
    <property type="nucleotide sequence ID" value="NZ_FUXI01000017.1"/>
</dbReference>
<accession>A0A1T4NVQ5</accession>
<keyword evidence="8" id="KW-1278">Translocase</keyword>
<evidence type="ECO:0000256" key="7">
    <source>
        <dbReference type="ARBA" id="ARBA00022842"/>
    </source>
</evidence>
<dbReference type="Proteomes" id="UP000190328">
    <property type="component" value="Unassembled WGS sequence"/>
</dbReference>
<evidence type="ECO:0000256" key="1">
    <source>
        <dbReference type="ARBA" id="ARBA00004651"/>
    </source>
</evidence>
<dbReference type="PRINTS" id="PR00941">
    <property type="entry name" value="CDATPASE"/>
</dbReference>
<dbReference type="GO" id="GO:0016887">
    <property type="term" value="F:ATP hydrolysis activity"/>
    <property type="evidence" value="ECO:0007669"/>
    <property type="project" value="InterPro"/>
</dbReference>
<keyword evidence="11 12" id="KW-0472">Membrane</keyword>
<dbReference type="InterPro" id="IPR001757">
    <property type="entry name" value="P_typ_ATPase"/>
</dbReference>
<dbReference type="InterPro" id="IPR018303">
    <property type="entry name" value="ATPase_P-typ_P_site"/>
</dbReference>
<proteinExistence type="inferred from homology"/>
<dbReference type="InterPro" id="IPR059000">
    <property type="entry name" value="ATPase_P-type_domA"/>
</dbReference>
<dbReference type="InterPro" id="IPR036412">
    <property type="entry name" value="HAD-like_sf"/>
</dbReference>
<dbReference type="InterPro" id="IPR008250">
    <property type="entry name" value="ATPase_P-typ_transduc_dom_A_sf"/>
</dbReference>
<keyword evidence="12" id="KW-1003">Cell membrane</keyword>
<keyword evidence="4 12" id="KW-0479">Metal-binding</keyword>
<dbReference type="SFLD" id="SFLDS00003">
    <property type="entry name" value="Haloacid_Dehalogenase"/>
    <property type="match status" value="1"/>
</dbReference>
<evidence type="ECO:0000256" key="4">
    <source>
        <dbReference type="ARBA" id="ARBA00022723"/>
    </source>
</evidence>
<dbReference type="Pfam" id="PF00122">
    <property type="entry name" value="E1-E2_ATPase"/>
    <property type="match status" value="1"/>
</dbReference>
<gene>
    <name evidence="14" type="ORF">SAMN02745116_01546</name>
</gene>
<dbReference type="InterPro" id="IPR051949">
    <property type="entry name" value="Cation_Transport_ATPase"/>
</dbReference>
<dbReference type="GO" id="GO:0005524">
    <property type="term" value="F:ATP binding"/>
    <property type="evidence" value="ECO:0007669"/>
    <property type="project" value="UniProtKB-UniRule"/>
</dbReference>
<evidence type="ECO:0000256" key="6">
    <source>
        <dbReference type="ARBA" id="ARBA00022840"/>
    </source>
</evidence>
<keyword evidence="15" id="KW-1185">Reference proteome</keyword>
<keyword evidence="10" id="KW-0406">Ion transport</keyword>
<feature type="domain" description="P-type ATPase A" evidence="13">
    <location>
        <begin position="119"/>
        <end position="219"/>
    </location>
</feature>
<dbReference type="InterPro" id="IPR027256">
    <property type="entry name" value="P-typ_ATPase_IB"/>
</dbReference>
<comment type="subcellular location">
    <subcellularLocation>
        <location evidence="1">Cell membrane</location>
        <topology evidence="1">Multi-pass membrane protein</topology>
    </subcellularLocation>
</comment>
<keyword evidence="7" id="KW-0460">Magnesium</keyword>
<dbReference type="SUPFAM" id="SSF81653">
    <property type="entry name" value="Calcium ATPase, transduction domain A"/>
    <property type="match status" value="1"/>
</dbReference>
<dbReference type="FunFam" id="2.70.150.10:FF:000002">
    <property type="entry name" value="Copper-transporting ATPase 1, putative"/>
    <property type="match status" value="1"/>
</dbReference>
<dbReference type="SUPFAM" id="SSF56784">
    <property type="entry name" value="HAD-like"/>
    <property type="match status" value="1"/>
</dbReference>
<dbReference type="Gene3D" id="2.70.150.10">
    <property type="entry name" value="Calcium-transporting ATPase, cytoplasmic transduction domain A"/>
    <property type="match status" value="1"/>
</dbReference>
<dbReference type="GO" id="GO:0005886">
    <property type="term" value="C:plasma membrane"/>
    <property type="evidence" value="ECO:0007669"/>
    <property type="project" value="UniProtKB-SubCell"/>
</dbReference>
<dbReference type="PANTHER" id="PTHR43079:SF1">
    <property type="entry name" value="CADMIUM_ZINC-TRANSPORTING ATPASE HMA1, CHLOROPLASTIC-RELATED"/>
    <property type="match status" value="1"/>
</dbReference>
<evidence type="ECO:0000256" key="3">
    <source>
        <dbReference type="ARBA" id="ARBA00022692"/>
    </source>
</evidence>
<evidence type="ECO:0000256" key="5">
    <source>
        <dbReference type="ARBA" id="ARBA00022741"/>
    </source>
</evidence>
<dbReference type="InterPro" id="IPR044492">
    <property type="entry name" value="P_typ_ATPase_HD_dom"/>
</dbReference>
<evidence type="ECO:0000259" key="13">
    <source>
        <dbReference type="Pfam" id="PF00122"/>
    </source>
</evidence>
<dbReference type="InterPro" id="IPR023214">
    <property type="entry name" value="HAD_sf"/>
</dbReference>
<dbReference type="Gene3D" id="3.40.1110.10">
    <property type="entry name" value="Calcium-transporting ATPase, cytoplasmic domain N"/>
    <property type="match status" value="1"/>
</dbReference>
<dbReference type="NCBIfam" id="TIGR01525">
    <property type="entry name" value="ATPase-IB_hvy"/>
    <property type="match status" value="1"/>
</dbReference>
<name>A0A1T4NVQ5_9ENTE</name>
<dbReference type="GO" id="GO:0046872">
    <property type="term" value="F:metal ion binding"/>
    <property type="evidence" value="ECO:0007669"/>
    <property type="project" value="UniProtKB-KW"/>
</dbReference>
<keyword evidence="5 12" id="KW-0547">Nucleotide-binding</keyword>
<dbReference type="AlphaFoldDB" id="A0A1T4NVQ5"/>
<dbReference type="EMBL" id="FUXI01000017">
    <property type="protein sequence ID" value="SJZ83136.1"/>
    <property type="molecule type" value="Genomic_DNA"/>
</dbReference>
<dbReference type="SUPFAM" id="SSF81665">
    <property type="entry name" value="Calcium ATPase, transmembrane domain M"/>
    <property type="match status" value="1"/>
</dbReference>
<keyword evidence="3 12" id="KW-0812">Transmembrane</keyword>
<feature type="transmembrane region" description="Helical" evidence="12">
    <location>
        <begin position="12"/>
        <end position="29"/>
    </location>
</feature>
<keyword evidence="10" id="KW-0813">Transport</keyword>
<dbReference type="Pfam" id="PF00702">
    <property type="entry name" value="Hydrolase"/>
    <property type="match status" value="1"/>
</dbReference>
<dbReference type="PANTHER" id="PTHR43079">
    <property type="entry name" value="PROBABLE CADMIUM/ZINC-TRANSPORTING ATPASE HMA1"/>
    <property type="match status" value="1"/>
</dbReference>
<dbReference type="InterPro" id="IPR023299">
    <property type="entry name" value="ATPase_P-typ_cyto_dom_N"/>
</dbReference>
<evidence type="ECO:0000313" key="14">
    <source>
        <dbReference type="EMBL" id="SJZ83136.1"/>
    </source>
</evidence>
<organism evidence="14 15">
    <name type="scientific">Pilibacter termitis</name>
    <dbReference type="NCBI Taxonomy" id="263852"/>
    <lineage>
        <taxon>Bacteria</taxon>
        <taxon>Bacillati</taxon>
        <taxon>Bacillota</taxon>
        <taxon>Bacilli</taxon>
        <taxon>Lactobacillales</taxon>
        <taxon>Enterococcaceae</taxon>
        <taxon>Pilibacter</taxon>
    </lineage>
</organism>
<dbReference type="GO" id="GO:0019829">
    <property type="term" value="F:ATPase-coupled monoatomic cation transmembrane transporter activity"/>
    <property type="evidence" value="ECO:0007669"/>
    <property type="project" value="InterPro"/>
</dbReference>
<comment type="similarity">
    <text evidence="2 12">Belongs to the cation transport ATPase (P-type) (TC 3.A.3) family. Type IB subfamily.</text>
</comment>
<evidence type="ECO:0000256" key="2">
    <source>
        <dbReference type="ARBA" id="ARBA00006024"/>
    </source>
</evidence>
<dbReference type="SFLD" id="SFLDF00027">
    <property type="entry name" value="p-type_atpase"/>
    <property type="match status" value="1"/>
</dbReference>
<evidence type="ECO:0000256" key="8">
    <source>
        <dbReference type="ARBA" id="ARBA00022967"/>
    </source>
</evidence>
<evidence type="ECO:0000256" key="9">
    <source>
        <dbReference type="ARBA" id="ARBA00022989"/>
    </source>
</evidence>
<evidence type="ECO:0000256" key="11">
    <source>
        <dbReference type="ARBA" id="ARBA00023136"/>
    </source>
</evidence>
<evidence type="ECO:0000256" key="10">
    <source>
        <dbReference type="ARBA" id="ARBA00023065"/>
    </source>
</evidence>
<dbReference type="PROSITE" id="PS00154">
    <property type="entry name" value="ATPASE_E1_E2"/>
    <property type="match status" value="1"/>
</dbReference>
<dbReference type="Gene3D" id="3.40.50.1000">
    <property type="entry name" value="HAD superfamily/HAD-like"/>
    <property type="match status" value="1"/>
</dbReference>
<keyword evidence="6 12" id="KW-0067">ATP-binding</keyword>
<protein>
    <submittedName>
        <fullName evidence="14">Cd2+/Zn2+-exporting ATPase</fullName>
    </submittedName>
</protein>
<dbReference type="InterPro" id="IPR023298">
    <property type="entry name" value="ATPase_P-typ_TM_dom_sf"/>
</dbReference>
<dbReference type="NCBIfam" id="TIGR01494">
    <property type="entry name" value="ATPase_P-type"/>
    <property type="match status" value="1"/>
</dbReference>
<feature type="transmembrane region" description="Helical" evidence="12">
    <location>
        <begin position="271"/>
        <end position="294"/>
    </location>
</feature>
<keyword evidence="9 12" id="KW-1133">Transmembrane helix</keyword>
<reference evidence="14 15" key="1">
    <citation type="submission" date="2017-02" db="EMBL/GenBank/DDBJ databases">
        <authorList>
            <person name="Peterson S.W."/>
        </authorList>
    </citation>
    <scope>NUCLEOTIDE SEQUENCE [LARGE SCALE GENOMIC DNA]</scope>
    <source>
        <strain evidence="14 15">ATCC BAA-1030</strain>
    </source>
</reference>
<evidence type="ECO:0000313" key="15">
    <source>
        <dbReference type="Proteomes" id="UP000190328"/>
    </source>
</evidence>
<dbReference type="SFLD" id="SFLDG00002">
    <property type="entry name" value="C1.7:_P-type_atpase_like"/>
    <property type="match status" value="1"/>
</dbReference>
<dbReference type="CDD" id="cd07551">
    <property type="entry name" value="P-type_ATPase_HM_ZosA_PfeT-like"/>
    <property type="match status" value="1"/>
</dbReference>
<sequence>MKNLVKNKERSAFLSTGLCLLFMVIGWSVERLGGSFYQIPYIFAILFGGWKQTSEGIVEIFEDKTLNVDLLMALASIGACAIGDWVEGAMLTFIFCLSGALEEYTTSKSKKEITSLMNLQPTVAKKIHSDGSIEEVEVSSLELQDKILVAKGENISVDGEILHGVTNVDESLLSGEAIPVEKSSGDSVYTGTMNLGNAITIVVTKKSEDTMFAKIVKLVDEAQNNPTKTASFIEKIENTYVKIVLCAVPLMILLTHFLFSWSWHDSFYRGMVLLVVASPCALVASATPATLATLSNLAKRGVLFKGGQALENLEGLRAISFDKTGTLTEGKPKVTNEWFLEEKRNIAPILLAMEEMSTHPIATAIVEYLSSETHTFTKLEVIEKAGFGLETEVDGAIYKIGKHAFDEKKTKIHPSLLENITRLKNEGKTVIFCSKNDELIAFLALLDTEKEESVLAVQYFNYHEIQTMMMTGDNEGVANHIAQKIGIQEVYANLLPEDKTILIQKQKERFAVNAMVGDGINDAPALATASIGVAMGEGSDIAMDVADVVLMKNDLGNLVVSHKLSKKMKKIIKQNICFSLTIICLLILSNFFQIITLPLGVLGHEGSTILVILNGLRMLRA</sequence>
<feature type="transmembrane region" description="Helical" evidence="12">
    <location>
        <begin position="576"/>
        <end position="595"/>
    </location>
</feature>
<evidence type="ECO:0000256" key="12">
    <source>
        <dbReference type="RuleBase" id="RU362081"/>
    </source>
</evidence>
<dbReference type="STRING" id="263852.SAMN02745116_01546"/>
<dbReference type="PRINTS" id="PR00119">
    <property type="entry name" value="CATATPASE"/>
</dbReference>
<feature type="transmembrane region" description="Helical" evidence="12">
    <location>
        <begin position="240"/>
        <end position="259"/>
    </location>
</feature>
<feature type="transmembrane region" description="Helical" evidence="12">
    <location>
        <begin position="70"/>
        <end position="101"/>
    </location>
</feature>